<protein>
    <recommendedName>
        <fullName evidence="4">Reverse transcriptase domain-containing protein</fullName>
    </recommendedName>
</protein>
<feature type="region of interest" description="Disordered" evidence="1">
    <location>
        <begin position="36"/>
        <end position="80"/>
    </location>
</feature>
<keyword evidence="3" id="KW-1185">Reference proteome</keyword>
<reference evidence="2" key="1">
    <citation type="journal article" date="2022" name="Int. J. Mol. Sci.">
        <title>Draft Genome of Tanacetum Coccineum: Genomic Comparison of Closely Related Tanacetum-Family Plants.</title>
        <authorList>
            <person name="Yamashiro T."/>
            <person name="Shiraishi A."/>
            <person name="Nakayama K."/>
            <person name="Satake H."/>
        </authorList>
    </citation>
    <scope>NUCLEOTIDE SEQUENCE</scope>
</reference>
<evidence type="ECO:0000313" key="3">
    <source>
        <dbReference type="Proteomes" id="UP001151760"/>
    </source>
</evidence>
<evidence type="ECO:0000256" key="1">
    <source>
        <dbReference type="SAM" id="MobiDB-lite"/>
    </source>
</evidence>
<feature type="compositionally biased region" description="Gly residues" evidence="1">
    <location>
        <begin position="41"/>
        <end position="66"/>
    </location>
</feature>
<proteinExistence type="predicted"/>
<accession>A0ABQ5FK33</accession>
<name>A0ABQ5FK33_9ASTR</name>
<evidence type="ECO:0000313" key="2">
    <source>
        <dbReference type="EMBL" id="GJT63726.1"/>
    </source>
</evidence>
<sequence length="161" mass="17409">MTNTRSGMTPVAIEEMINQRVDAALEARRVNRDLELQNGNVNGGGDGNGNGNGGGAGNGNNGGDNGDGNENQNVNGRGDRPVARKCTYQNFMKCQPLSFKGTKGVIGLIRWSEKIETVFHISNCLERYQVKYATCTLLDSALTWWNSHKRTIGTDAAYALA</sequence>
<evidence type="ECO:0008006" key="4">
    <source>
        <dbReference type="Google" id="ProtNLM"/>
    </source>
</evidence>
<dbReference type="Proteomes" id="UP001151760">
    <property type="component" value="Unassembled WGS sequence"/>
</dbReference>
<gene>
    <name evidence="2" type="ORF">Tco_1015206</name>
</gene>
<organism evidence="2 3">
    <name type="scientific">Tanacetum coccineum</name>
    <dbReference type="NCBI Taxonomy" id="301880"/>
    <lineage>
        <taxon>Eukaryota</taxon>
        <taxon>Viridiplantae</taxon>
        <taxon>Streptophyta</taxon>
        <taxon>Embryophyta</taxon>
        <taxon>Tracheophyta</taxon>
        <taxon>Spermatophyta</taxon>
        <taxon>Magnoliopsida</taxon>
        <taxon>eudicotyledons</taxon>
        <taxon>Gunneridae</taxon>
        <taxon>Pentapetalae</taxon>
        <taxon>asterids</taxon>
        <taxon>campanulids</taxon>
        <taxon>Asterales</taxon>
        <taxon>Asteraceae</taxon>
        <taxon>Asteroideae</taxon>
        <taxon>Anthemideae</taxon>
        <taxon>Anthemidinae</taxon>
        <taxon>Tanacetum</taxon>
    </lineage>
</organism>
<reference evidence="2" key="2">
    <citation type="submission" date="2022-01" db="EMBL/GenBank/DDBJ databases">
        <authorList>
            <person name="Yamashiro T."/>
            <person name="Shiraishi A."/>
            <person name="Satake H."/>
            <person name="Nakayama K."/>
        </authorList>
    </citation>
    <scope>NUCLEOTIDE SEQUENCE</scope>
</reference>
<comment type="caution">
    <text evidence="2">The sequence shown here is derived from an EMBL/GenBank/DDBJ whole genome shotgun (WGS) entry which is preliminary data.</text>
</comment>
<dbReference type="EMBL" id="BQNB010017484">
    <property type="protein sequence ID" value="GJT63726.1"/>
    <property type="molecule type" value="Genomic_DNA"/>
</dbReference>